<evidence type="ECO:0000256" key="4">
    <source>
        <dbReference type="PROSITE-ProRule" id="PRU00228"/>
    </source>
</evidence>
<gene>
    <name evidence="6" type="ORF">Ocin01_14021</name>
</gene>
<dbReference type="GO" id="GO:0000423">
    <property type="term" value="P:mitophagy"/>
    <property type="evidence" value="ECO:0007669"/>
    <property type="project" value="TreeGrafter"/>
</dbReference>
<keyword evidence="3" id="KW-0862">Zinc</keyword>
<feature type="domain" description="ZZ-type" evidence="5">
    <location>
        <begin position="213"/>
        <end position="264"/>
    </location>
</feature>
<evidence type="ECO:0000313" key="7">
    <source>
        <dbReference type="Proteomes" id="UP000094527"/>
    </source>
</evidence>
<dbReference type="GO" id="GO:0008270">
    <property type="term" value="F:zinc ion binding"/>
    <property type="evidence" value="ECO:0007669"/>
    <property type="project" value="UniProtKB-KW"/>
</dbReference>
<feature type="domain" description="ZZ-type" evidence="5">
    <location>
        <begin position="298"/>
        <end position="349"/>
    </location>
</feature>
<evidence type="ECO:0000313" key="6">
    <source>
        <dbReference type="EMBL" id="ODM92659.1"/>
    </source>
</evidence>
<dbReference type="GO" id="GO:0070530">
    <property type="term" value="F:K63-linked polyubiquitin modification-dependent protein binding"/>
    <property type="evidence" value="ECO:0007669"/>
    <property type="project" value="TreeGrafter"/>
</dbReference>
<reference evidence="6 7" key="1">
    <citation type="journal article" date="2016" name="Genome Biol. Evol.">
        <title>Gene Family Evolution Reflects Adaptation to Soil Environmental Stressors in the Genome of the Collembolan Orchesella cincta.</title>
        <authorList>
            <person name="Faddeeva-Vakhrusheva A."/>
            <person name="Derks M.F."/>
            <person name="Anvar S.Y."/>
            <person name="Agamennone V."/>
            <person name="Suring W."/>
            <person name="Smit S."/>
            <person name="van Straalen N.M."/>
            <person name="Roelofs D."/>
        </authorList>
    </citation>
    <scope>NUCLEOTIDE SEQUENCE [LARGE SCALE GENOMIC DNA]</scope>
    <source>
        <tissue evidence="6">Mixed pool</tissue>
    </source>
</reference>
<dbReference type="Pfam" id="PF00569">
    <property type="entry name" value="ZZ"/>
    <property type="match status" value="3"/>
</dbReference>
<dbReference type="SUPFAM" id="SSF57850">
    <property type="entry name" value="RING/U-box"/>
    <property type="match status" value="3"/>
</dbReference>
<organism evidence="6 7">
    <name type="scientific">Orchesella cincta</name>
    <name type="common">Springtail</name>
    <name type="synonym">Podura cincta</name>
    <dbReference type="NCBI Taxonomy" id="48709"/>
    <lineage>
        <taxon>Eukaryota</taxon>
        <taxon>Metazoa</taxon>
        <taxon>Ecdysozoa</taxon>
        <taxon>Arthropoda</taxon>
        <taxon>Hexapoda</taxon>
        <taxon>Collembola</taxon>
        <taxon>Entomobryomorpha</taxon>
        <taxon>Entomobryoidea</taxon>
        <taxon>Orchesellidae</taxon>
        <taxon>Orchesellinae</taxon>
        <taxon>Orchesella</taxon>
    </lineage>
</organism>
<evidence type="ECO:0000256" key="3">
    <source>
        <dbReference type="ARBA" id="ARBA00022833"/>
    </source>
</evidence>
<proteinExistence type="predicted"/>
<keyword evidence="1" id="KW-0479">Metal-binding</keyword>
<dbReference type="GO" id="GO:0007032">
    <property type="term" value="P:endosome organization"/>
    <property type="evidence" value="ECO:0007669"/>
    <property type="project" value="TreeGrafter"/>
</dbReference>
<name>A0A1D2MI55_ORCCI</name>
<dbReference type="InterPro" id="IPR052260">
    <property type="entry name" value="Autophagy_Rcpt_SigReg"/>
</dbReference>
<dbReference type="PANTHER" id="PTHR15090">
    <property type="entry name" value="SEQUESTOSOME 1-RELATED"/>
    <property type="match status" value="1"/>
</dbReference>
<dbReference type="InterPro" id="IPR000433">
    <property type="entry name" value="Znf_ZZ"/>
</dbReference>
<dbReference type="PROSITE" id="PS50135">
    <property type="entry name" value="ZF_ZZ_2"/>
    <property type="match status" value="3"/>
</dbReference>
<dbReference type="OMA" id="DDAMENC"/>
<dbReference type="STRING" id="48709.A0A1D2MI55"/>
<dbReference type="GO" id="GO:0005080">
    <property type="term" value="F:protein kinase C binding"/>
    <property type="evidence" value="ECO:0007669"/>
    <property type="project" value="TreeGrafter"/>
</dbReference>
<dbReference type="CDD" id="cd02340">
    <property type="entry name" value="ZZ_NBR1_like"/>
    <property type="match status" value="3"/>
</dbReference>
<dbReference type="Gene3D" id="3.30.60.90">
    <property type="match status" value="3"/>
</dbReference>
<dbReference type="Proteomes" id="UP000094527">
    <property type="component" value="Unassembled WGS sequence"/>
</dbReference>
<comment type="caution">
    <text evidence="6">The sequence shown here is derived from an EMBL/GenBank/DDBJ whole genome shotgun (WGS) entry which is preliminary data.</text>
</comment>
<dbReference type="AlphaFoldDB" id="A0A1D2MI55"/>
<dbReference type="EMBL" id="LJIJ01001178">
    <property type="protein sequence ID" value="ODM92659.1"/>
    <property type="molecule type" value="Genomic_DNA"/>
</dbReference>
<sequence>MQICRILGYECNYVLDLSDLAGIIKHFKEQHTAASENTNEVRVWHADFKSCIDTKTNRKWDPILLTHIDDSGCIDSIFMIVGSVYVGRKSSSWICLQICESVENQELHHEAEFTVLNGEEKIPLFKWTLPVLKVQGLDLDDAMENCPVQIPFSFIKKLCEEVSDIIISVKVQLSNITKELDSAKKSTEMWTFNSEKKLAKTSQGSGNGESVVHPRITCDGCRQKPIVGKRHKCLQCLDYDLCENCMTAGTHSHHIFATLSTPEQSQIFGSEFPRIRQQIFSSRTVQVTTRFPENGIVSADVYCNGCQARFFVGKQYKCLQCPNYDLCESCMSTGIHDTHMFAIVTTLRQRLMVQSSFTNLRLPLPASPEYTNISNAILSSNEIVCPRVKCDGCGMQPIQGKQYKCFQCADFDLCEGCMALGTHSFHLFIMISSNEQRRLLRTHFLQIQ</sequence>
<accession>A0A1D2MI55</accession>
<dbReference type="PANTHER" id="PTHR15090:SF0">
    <property type="entry name" value="SEQUESTOSOME-1"/>
    <property type="match status" value="1"/>
</dbReference>
<evidence type="ECO:0000259" key="5">
    <source>
        <dbReference type="PROSITE" id="PS50135"/>
    </source>
</evidence>
<feature type="domain" description="ZZ-type" evidence="5">
    <location>
        <begin position="385"/>
        <end position="436"/>
    </location>
</feature>
<dbReference type="GO" id="GO:0044753">
    <property type="term" value="C:amphisome"/>
    <property type="evidence" value="ECO:0007669"/>
    <property type="project" value="TreeGrafter"/>
</dbReference>
<dbReference type="InterPro" id="IPR043145">
    <property type="entry name" value="Znf_ZZ_sf"/>
</dbReference>
<evidence type="ECO:0000256" key="1">
    <source>
        <dbReference type="ARBA" id="ARBA00022723"/>
    </source>
</evidence>
<dbReference type="OrthoDB" id="441278at2759"/>
<keyword evidence="2 4" id="KW-0863">Zinc-finger</keyword>
<dbReference type="SMART" id="SM00291">
    <property type="entry name" value="ZnF_ZZ"/>
    <property type="match status" value="3"/>
</dbReference>
<protein>
    <submittedName>
        <fullName evidence="6">ZZ-type zinc finger-containing protein P35G2.11c</fullName>
    </submittedName>
</protein>
<dbReference type="GO" id="GO:0035973">
    <property type="term" value="P:aggrephagy"/>
    <property type="evidence" value="ECO:0007669"/>
    <property type="project" value="TreeGrafter"/>
</dbReference>
<evidence type="ECO:0000256" key="2">
    <source>
        <dbReference type="ARBA" id="ARBA00022771"/>
    </source>
</evidence>
<dbReference type="GO" id="GO:0016235">
    <property type="term" value="C:aggresome"/>
    <property type="evidence" value="ECO:0007669"/>
    <property type="project" value="TreeGrafter"/>
</dbReference>
<keyword evidence="7" id="KW-1185">Reference proteome</keyword>